<dbReference type="InterPro" id="IPR003615">
    <property type="entry name" value="HNH_nuc"/>
</dbReference>
<feature type="domain" description="HNH nuclease" evidence="2">
    <location>
        <begin position="307"/>
        <end position="359"/>
    </location>
</feature>
<gene>
    <name evidence="3" type="ORF">A5707_01775</name>
</gene>
<feature type="non-terminal residue" evidence="3">
    <location>
        <position position="1"/>
    </location>
</feature>
<dbReference type="CDD" id="cd00085">
    <property type="entry name" value="HNHc"/>
    <property type="match status" value="1"/>
</dbReference>
<dbReference type="OrthoDB" id="5242272at2"/>
<feature type="region of interest" description="Disordered" evidence="1">
    <location>
        <begin position="406"/>
        <end position="432"/>
    </location>
</feature>
<name>A0A1A2Z4W5_9MYCO</name>
<dbReference type="EMBL" id="LZKJ01000121">
    <property type="protein sequence ID" value="OBI45579.1"/>
    <property type="molecule type" value="Genomic_DNA"/>
</dbReference>
<dbReference type="InterPro" id="IPR003870">
    <property type="entry name" value="DUF222"/>
</dbReference>
<proteinExistence type="predicted"/>
<comment type="caution">
    <text evidence="3">The sequence shown here is derived from an EMBL/GenBank/DDBJ whole genome shotgun (WGS) entry which is preliminary data.</text>
</comment>
<evidence type="ECO:0000256" key="1">
    <source>
        <dbReference type="SAM" id="MobiDB-lite"/>
    </source>
</evidence>
<organism evidence="3 4">
    <name type="scientific">Mycobacterium kyorinense</name>
    <dbReference type="NCBI Taxonomy" id="487514"/>
    <lineage>
        <taxon>Bacteria</taxon>
        <taxon>Bacillati</taxon>
        <taxon>Actinomycetota</taxon>
        <taxon>Actinomycetes</taxon>
        <taxon>Mycobacteriales</taxon>
        <taxon>Mycobacteriaceae</taxon>
        <taxon>Mycobacterium</taxon>
    </lineage>
</organism>
<dbReference type="AlphaFoldDB" id="A0A1A2Z4W5"/>
<evidence type="ECO:0000259" key="2">
    <source>
        <dbReference type="SMART" id="SM00507"/>
    </source>
</evidence>
<reference evidence="4" key="1">
    <citation type="submission" date="2016-06" db="EMBL/GenBank/DDBJ databases">
        <authorList>
            <person name="Sutton G."/>
            <person name="Brinkac L."/>
            <person name="Sanka R."/>
            <person name="Adams M."/>
            <person name="Lau E."/>
            <person name="Sam S."/>
            <person name="Sreng N."/>
            <person name="Him V."/>
            <person name="Kerleguer A."/>
            <person name="Cheng S."/>
        </authorList>
    </citation>
    <scope>NUCLEOTIDE SEQUENCE [LARGE SCALE GENOMIC DNA]</scope>
    <source>
        <strain evidence="4">E861</strain>
    </source>
</reference>
<accession>A0A1A2Z4W5</accession>
<sequence length="432" mass="46712">EGADLLECMVAASRAENQAAGQRLAAIGELDGLRLREVGERETWMTDTQEEISAEVAAALGVTPALATSYLYYARVMRSRLPRVGALLCAGDITYWMFQTMVYRTELVTDPEVLAGIDARLAARVSRWPGLSQSRLAAYVDRIVARADRDAVRQRRQAQANRELCIWDGGNGLCEVYGRLVTTDAHAVDARLDALADTVCARDPRTRKQRRADAMGALAAGAERLQCRCGLPDCPAGATPVPGPVVVHVIAEQATLDGAASTPGAMIGAGELIPAELIAELASSARLRPVIHPADAPAERGYTPSRALADFVRCRDLTCRFPGCDRPAVACDLDHTIPYGDGGQTHASNLKCLCRRHHLLKTFWGWRDKQLPDGTVIWTSPAGQTYVTTPGSALLFPSLCVPTGELPQPTSTRTDRCGDRGAMMPQRKRTRA</sequence>
<protein>
    <recommendedName>
        <fullName evidence="2">HNH nuclease domain-containing protein</fullName>
    </recommendedName>
</protein>
<evidence type="ECO:0000313" key="4">
    <source>
        <dbReference type="Proteomes" id="UP000093592"/>
    </source>
</evidence>
<feature type="non-terminal residue" evidence="3">
    <location>
        <position position="432"/>
    </location>
</feature>
<dbReference type="RefSeq" id="WP_065014949.1">
    <property type="nucleotide sequence ID" value="NZ_LZKJ01000121.1"/>
</dbReference>
<dbReference type="Proteomes" id="UP000093592">
    <property type="component" value="Unassembled WGS sequence"/>
</dbReference>
<dbReference type="Pfam" id="PF02720">
    <property type="entry name" value="DUF222"/>
    <property type="match status" value="1"/>
</dbReference>
<dbReference type="Gene3D" id="1.10.30.50">
    <property type="match status" value="1"/>
</dbReference>
<evidence type="ECO:0000313" key="3">
    <source>
        <dbReference type="EMBL" id="OBI45579.1"/>
    </source>
</evidence>
<dbReference type="SMART" id="SM00507">
    <property type="entry name" value="HNHc"/>
    <property type="match status" value="1"/>
</dbReference>